<accession>A0A7C4EQF2</accession>
<name>A0A7C4EQF2_9BACT</name>
<dbReference type="PANTHER" id="PTHR43197">
    <property type="entry name" value="UTP--GLUCOSE-1-PHOSPHATE URIDYLYLTRANSFERASE"/>
    <property type="match status" value="1"/>
</dbReference>
<dbReference type="GO" id="GO:0006011">
    <property type="term" value="P:UDP-alpha-D-glucose metabolic process"/>
    <property type="evidence" value="ECO:0007669"/>
    <property type="project" value="InterPro"/>
</dbReference>
<dbReference type="GO" id="GO:0003983">
    <property type="term" value="F:UTP:glucose-1-phosphate uridylyltransferase activity"/>
    <property type="evidence" value="ECO:0007669"/>
    <property type="project" value="UniProtKB-EC"/>
</dbReference>
<keyword evidence="5 7" id="KW-0548">Nucleotidyltransferase</keyword>
<dbReference type="NCBIfam" id="TIGR01099">
    <property type="entry name" value="galU"/>
    <property type="match status" value="1"/>
</dbReference>
<evidence type="ECO:0000256" key="5">
    <source>
        <dbReference type="ARBA" id="ARBA00022695"/>
    </source>
</evidence>
<evidence type="ECO:0000256" key="6">
    <source>
        <dbReference type="ARBA" id="ARBA00048128"/>
    </source>
</evidence>
<evidence type="ECO:0000256" key="7">
    <source>
        <dbReference type="RuleBase" id="RU361259"/>
    </source>
</evidence>
<reference evidence="9" key="1">
    <citation type="journal article" date="2020" name="mSystems">
        <title>Genome- and Community-Level Interaction Insights into Carbon Utilization and Element Cycling Functions of Hydrothermarchaeota in Hydrothermal Sediment.</title>
        <authorList>
            <person name="Zhou Z."/>
            <person name="Liu Y."/>
            <person name="Xu W."/>
            <person name="Pan J."/>
            <person name="Luo Z.H."/>
            <person name="Li M."/>
        </authorList>
    </citation>
    <scope>NUCLEOTIDE SEQUENCE [LARGE SCALE GENOMIC DNA]</scope>
    <source>
        <strain evidence="9">SpSt-788</strain>
    </source>
</reference>
<protein>
    <recommendedName>
        <fullName evidence="3 7">UTP--glucose-1-phosphate uridylyltransferase</fullName>
        <ecNumber evidence="2 7">2.7.7.9</ecNumber>
    </recommendedName>
    <alternativeName>
        <fullName evidence="7">UDP-glucose pyrophosphorylase</fullName>
    </alternativeName>
</protein>
<dbReference type="PANTHER" id="PTHR43197:SF1">
    <property type="entry name" value="UTP--GLUCOSE-1-PHOSPHATE URIDYLYLTRANSFERASE"/>
    <property type="match status" value="1"/>
</dbReference>
<evidence type="ECO:0000259" key="8">
    <source>
        <dbReference type="Pfam" id="PF00483"/>
    </source>
</evidence>
<gene>
    <name evidence="9" type="primary">galU</name>
    <name evidence="9" type="ORF">ENV75_05225</name>
</gene>
<dbReference type="SUPFAM" id="SSF53448">
    <property type="entry name" value="Nucleotide-diphospho-sugar transferases"/>
    <property type="match status" value="1"/>
</dbReference>
<dbReference type="InterPro" id="IPR029044">
    <property type="entry name" value="Nucleotide-diphossugar_trans"/>
</dbReference>
<proteinExistence type="inferred from homology"/>
<evidence type="ECO:0000256" key="2">
    <source>
        <dbReference type="ARBA" id="ARBA00012415"/>
    </source>
</evidence>
<dbReference type="EMBL" id="DTHO01000057">
    <property type="protein sequence ID" value="HGG99831.1"/>
    <property type="molecule type" value="Genomic_DNA"/>
</dbReference>
<feature type="domain" description="Nucleotidyl transferase" evidence="8">
    <location>
        <begin position="5"/>
        <end position="257"/>
    </location>
</feature>
<dbReference type="EC" id="2.7.7.9" evidence="2 7"/>
<dbReference type="CDD" id="cd02541">
    <property type="entry name" value="UGPase_prokaryotic"/>
    <property type="match status" value="1"/>
</dbReference>
<dbReference type="InterPro" id="IPR005835">
    <property type="entry name" value="NTP_transferase_dom"/>
</dbReference>
<dbReference type="InterPro" id="IPR005771">
    <property type="entry name" value="GalU_uridylyltTrfase_bac/arc"/>
</dbReference>
<dbReference type="Pfam" id="PF00483">
    <property type="entry name" value="NTP_transferase"/>
    <property type="match status" value="1"/>
</dbReference>
<organism evidence="9">
    <name type="scientific">Thermodesulfovibrio aggregans</name>
    <dbReference type="NCBI Taxonomy" id="86166"/>
    <lineage>
        <taxon>Bacteria</taxon>
        <taxon>Pseudomonadati</taxon>
        <taxon>Nitrospirota</taxon>
        <taxon>Thermodesulfovibrionia</taxon>
        <taxon>Thermodesulfovibrionales</taxon>
        <taxon>Thermodesulfovibrionaceae</taxon>
        <taxon>Thermodesulfovibrio</taxon>
    </lineage>
</organism>
<evidence type="ECO:0000256" key="1">
    <source>
        <dbReference type="ARBA" id="ARBA00006890"/>
    </source>
</evidence>
<dbReference type="AlphaFoldDB" id="A0A7C4EQF2"/>
<evidence type="ECO:0000256" key="4">
    <source>
        <dbReference type="ARBA" id="ARBA00022679"/>
    </source>
</evidence>
<sequence>MIKKAVLPVAGLGTRFLPATKASPKEMLPIVNKPLIQYAVEEALKVGVEEFLFITGKHKRAIEDHFDKAFELEERLKNAGKYELLKKINSFENLNFAYIRQKEPKGLGDAILCAKPFIRDEAFIVILSDDLIDPDYSVLQEMIKIYEEKKATIIALEEISHDEVSRYGIVSGQKINNYYIIEDLVEKPDPANAPSNLAIIGRYILTPQIFKYLEKLEPGKGGEIQLTDALRELLKESPIYGYIIKGKRYDAGEKLGYLKTLVEFALKDPEISSDFMQFLKEKLSNLQSIK</sequence>
<evidence type="ECO:0000256" key="3">
    <source>
        <dbReference type="ARBA" id="ARBA00019048"/>
    </source>
</evidence>
<comment type="similarity">
    <text evidence="1 7">Belongs to the UDPGP type 2 family.</text>
</comment>
<keyword evidence="4 7" id="KW-0808">Transferase</keyword>
<comment type="caution">
    <text evidence="9">The sequence shown here is derived from an EMBL/GenBank/DDBJ whole genome shotgun (WGS) entry which is preliminary data.</text>
</comment>
<comment type="catalytic activity">
    <reaction evidence="6 7">
        <text>alpha-D-glucose 1-phosphate + UTP + H(+) = UDP-alpha-D-glucose + diphosphate</text>
        <dbReference type="Rhea" id="RHEA:19889"/>
        <dbReference type="ChEBI" id="CHEBI:15378"/>
        <dbReference type="ChEBI" id="CHEBI:33019"/>
        <dbReference type="ChEBI" id="CHEBI:46398"/>
        <dbReference type="ChEBI" id="CHEBI:58601"/>
        <dbReference type="ChEBI" id="CHEBI:58885"/>
        <dbReference type="EC" id="2.7.7.9"/>
    </reaction>
</comment>
<evidence type="ECO:0000313" key="9">
    <source>
        <dbReference type="EMBL" id="HGG99831.1"/>
    </source>
</evidence>
<dbReference type="Gene3D" id="3.90.550.10">
    <property type="entry name" value="Spore Coat Polysaccharide Biosynthesis Protein SpsA, Chain A"/>
    <property type="match status" value="1"/>
</dbReference>